<sequence length="318" mass="35817">MAEIQRRRPRRRLPRPLSGVGYKLSDSEWSYTEQSFNGTYKLPCQAWRADSLSNILTLGRGRVRVTKSVGSASSMDSMDGRCMILDVARSVVNVSATEADGNLLYSTSIIIEYDEVGKRAKILSSSSIMCTKEGNLRNPNQKVFVHLPKDTVVEAQVIFFNGHYGISLLDINTVLSLVPASLRSRPCYGQDVSVLDRHVDYSLVVGRGSIPCFEYPFFERNHCMFANYCSDRVCPNSTAEKIGIRRGDVIELIDLDHVSTVVELEEFLLGLDWDFLEKNLDFSSTIDIKIRVHDIWTKTSVSTIFPMGFNDAAVHSYY</sequence>
<dbReference type="AlphaFoldDB" id="I1H8Z8"/>
<dbReference type="eggNOG" id="KOG1320">
    <property type="taxonomic scope" value="Eukaryota"/>
</dbReference>
<dbReference type="SUPFAM" id="SSF50494">
    <property type="entry name" value="Trypsin-like serine proteases"/>
    <property type="match status" value="1"/>
</dbReference>
<keyword evidence="3" id="KW-1185">Reference proteome</keyword>
<dbReference type="Gramene" id="KQK23302">
    <property type="protein sequence ID" value="KQK23302"/>
    <property type="gene ID" value="BRADI_1g72530v3"/>
</dbReference>
<dbReference type="Proteomes" id="UP000008810">
    <property type="component" value="Chromosome 1"/>
</dbReference>
<reference evidence="1" key="2">
    <citation type="submission" date="2017-06" db="EMBL/GenBank/DDBJ databases">
        <title>WGS assembly of Brachypodium distachyon.</title>
        <authorList>
            <consortium name="The International Brachypodium Initiative"/>
            <person name="Lucas S."/>
            <person name="Harmon-Smith M."/>
            <person name="Lail K."/>
            <person name="Tice H."/>
            <person name="Grimwood J."/>
            <person name="Bruce D."/>
            <person name="Barry K."/>
            <person name="Shu S."/>
            <person name="Lindquist E."/>
            <person name="Wang M."/>
            <person name="Pitluck S."/>
            <person name="Vogel J.P."/>
            <person name="Garvin D.F."/>
            <person name="Mockler T.C."/>
            <person name="Schmutz J."/>
            <person name="Rokhsar D."/>
            <person name="Bevan M.W."/>
        </authorList>
    </citation>
    <scope>NUCLEOTIDE SEQUENCE</scope>
    <source>
        <strain evidence="1">Bd21</strain>
    </source>
</reference>
<evidence type="ECO:0000313" key="3">
    <source>
        <dbReference type="Proteomes" id="UP000008810"/>
    </source>
</evidence>
<dbReference type="EnsemblPlants" id="KQK23302">
    <property type="protein sequence ID" value="KQK23302"/>
    <property type="gene ID" value="BRADI_1g72530v3"/>
</dbReference>
<dbReference type="PANTHER" id="PTHR47389:SF4">
    <property type="entry name" value="OS09G0436400 PROTEIN"/>
    <property type="match status" value="1"/>
</dbReference>
<dbReference type="InParanoid" id="I1H8Z8"/>
<dbReference type="STRING" id="15368.I1H8Z8"/>
<dbReference type="OMA" id="PCTRRRK"/>
<evidence type="ECO:0000313" key="1">
    <source>
        <dbReference type="EMBL" id="KQK23302.1"/>
    </source>
</evidence>
<accession>I1H8Z8</accession>
<name>I1H8Z8_BRADI</name>
<evidence type="ECO:0000313" key="2">
    <source>
        <dbReference type="EnsemblPlants" id="KQK23302"/>
    </source>
</evidence>
<dbReference type="HOGENOM" id="CLU_875357_0_0_1"/>
<evidence type="ECO:0008006" key="4">
    <source>
        <dbReference type="Google" id="ProtNLM"/>
    </source>
</evidence>
<reference evidence="2" key="3">
    <citation type="submission" date="2018-08" db="UniProtKB">
        <authorList>
            <consortium name="EnsemblPlants"/>
        </authorList>
    </citation>
    <scope>IDENTIFICATION</scope>
    <source>
        <strain evidence="2">cv. Bd21</strain>
    </source>
</reference>
<dbReference type="OrthoDB" id="582926at2759"/>
<dbReference type="InterPro" id="IPR009003">
    <property type="entry name" value="Peptidase_S1_PA"/>
</dbReference>
<proteinExistence type="predicted"/>
<gene>
    <name evidence="1" type="ORF">BRADI_1g72530v3</name>
</gene>
<protein>
    <recommendedName>
        <fullName evidence="4">PDZ domain-containing protein</fullName>
    </recommendedName>
</protein>
<organism evidence="1">
    <name type="scientific">Brachypodium distachyon</name>
    <name type="common">Purple false brome</name>
    <name type="synonym">Trachynia distachya</name>
    <dbReference type="NCBI Taxonomy" id="15368"/>
    <lineage>
        <taxon>Eukaryota</taxon>
        <taxon>Viridiplantae</taxon>
        <taxon>Streptophyta</taxon>
        <taxon>Embryophyta</taxon>
        <taxon>Tracheophyta</taxon>
        <taxon>Spermatophyta</taxon>
        <taxon>Magnoliopsida</taxon>
        <taxon>Liliopsida</taxon>
        <taxon>Poales</taxon>
        <taxon>Poaceae</taxon>
        <taxon>BOP clade</taxon>
        <taxon>Pooideae</taxon>
        <taxon>Stipodae</taxon>
        <taxon>Brachypodieae</taxon>
        <taxon>Brachypodium</taxon>
    </lineage>
</organism>
<dbReference type="EMBL" id="CM000880">
    <property type="protein sequence ID" value="KQK23302.1"/>
    <property type="molecule type" value="Genomic_DNA"/>
</dbReference>
<dbReference type="PANTHER" id="PTHR47389">
    <property type="entry name" value="OS09G0436400 PROTEIN"/>
    <property type="match status" value="1"/>
</dbReference>
<reference evidence="1 2" key="1">
    <citation type="journal article" date="2010" name="Nature">
        <title>Genome sequencing and analysis of the model grass Brachypodium distachyon.</title>
        <authorList>
            <consortium name="International Brachypodium Initiative"/>
        </authorList>
    </citation>
    <scope>NUCLEOTIDE SEQUENCE [LARGE SCALE GENOMIC DNA]</scope>
    <source>
        <strain evidence="1 2">Bd21</strain>
    </source>
</reference>